<reference evidence="2" key="1">
    <citation type="submission" date="2014-09" db="EMBL/GenBank/DDBJ databases">
        <authorList>
            <person name="Magalhaes I.L.F."/>
            <person name="Oliveira U."/>
            <person name="Santos F.R."/>
            <person name="Vidigal T.H.D.A."/>
            <person name="Brescovit A.D."/>
            <person name="Santos A.J."/>
        </authorList>
    </citation>
    <scope>NUCLEOTIDE SEQUENCE</scope>
    <source>
        <tissue evidence="2">Shoot tissue taken approximately 20 cm above the soil surface</tissue>
    </source>
</reference>
<protein>
    <submittedName>
        <fullName evidence="2">Uncharacterized protein</fullName>
    </submittedName>
</protein>
<feature type="compositionally biased region" description="Basic and acidic residues" evidence="1">
    <location>
        <begin position="62"/>
        <end position="80"/>
    </location>
</feature>
<organism evidence="2">
    <name type="scientific">Arundo donax</name>
    <name type="common">Giant reed</name>
    <name type="synonym">Donax arundinaceus</name>
    <dbReference type="NCBI Taxonomy" id="35708"/>
    <lineage>
        <taxon>Eukaryota</taxon>
        <taxon>Viridiplantae</taxon>
        <taxon>Streptophyta</taxon>
        <taxon>Embryophyta</taxon>
        <taxon>Tracheophyta</taxon>
        <taxon>Spermatophyta</taxon>
        <taxon>Magnoliopsida</taxon>
        <taxon>Liliopsida</taxon>
        <taxon>Poales</taxon>
        <taxon>Poaceae</taxon>
        <taxon>PACMAD clade</taxon>
        <taxon>Arundinoideae</taxon>
        <taxon>Arundineae</taxon>
        <taxon>Arundo</taxon>
    </lineage>
</organism>
<feature type="region of interest" description="Disordered" evidence="1">
    <location>
        <begin position="61"/>
        <end position="80"/>
    </location>
</feature>
<dbReference type="EMBL" id="GBRH01282496">
    <property type="protein sequence ID" value="JAD15399.1"/>
    <property type="molecule type" value="Transcribed_RNA"/>
</dbReference>
<feature type="compositionally biased region" description="Basic and acidic residues" evidence="1">
    <location>
        <begin position="31"/>
        <end position="43"/>
    </location>
</feature>
<reference evidence="2" key="2">
    <citation type="journal article" date="2015" name="Data Brief">
        <title>Shoot transcriptome of the giant reed, Arundo donax.</title>
        <authorList>
            <person name="Barrero R.A."/>
            <person name="Guerrero F.D."/>
            <person name="Moolhuijzen P."/>
            <person name="Goolsby J.A."/>
            <person name="Tidwell J."/>
            <person name="Bellgard S.E."/>
            <person name="Bellgard M.I."/>
        </authorList>
    </citation>
    <scope>NUCLEOTIDE SEQUENCE</scope>
    <source>
        <tissue evidence="2">Shoot tissue taken approximately 20 cm above the soil surface</tissue>
    </source>
</reference>
<accession>A0A0A8XNZ0</accession>
<sequence length="80" mass="8998">MIDSADGDPSRWPQEALGHTKLGSAPLFQRADTHKTREEEKKVVVAPAEPRISGIGILHPKTRTDKIKQNREIDRSNENK</sequence>
<feature type="region of interest" description="Disordered" evidence="1">
    <location>
        <begin position="1"/>
        <end position="45"/>
    </location>
</feature>
<proteinExistence type="predicted"/>
<evidence type="ECO:0000313" key="2">
    <source>
        <dbReference type="EMBL" id="JAD15399.1"/>
    </source>
</evidence>
<name>A0A0A8XNZ0_ARUDO</name>
<dbReference type="AlphaFoldDB" id="A0A0A8XNZ0"/>
<evidence type="ECO:0000256" key="1">
    <source>
        <dbReference type="SAM" id="MobiDB-lite"/>
    </source>
</evidence>